<evidence type="ECO:0000256" key="1">
    <source>
        <dbReference type="ARBA" id="ARBA00004496"/>
    </source>
</evidence>
<evidence type="ECO:0000256" key="8">
    <source>
        <dbReference type="ARBA" id="ARBA00022932"/>
    </source>
</evidence>
<dbReference type="GO" id="GO:0003677">
    <property type="term" value="F:DNA binding"/>
    <property type="evidence" value="ECO:0007669"/>
    <property type="project" value="UniProtKB-KW"/>
</dbReference>
<evidence type="ECO:0000256" key="4">
    <source>
        <dbReference type="ARBA" id="ARBA00022490"/>
    </source>
</evidence>
<dbReference type="FunFam" id="3.10.150.10:FF:000007">
    <property type="entry name" value="Beta sliding clamp"/>
    <property type="match status" value="1"/>
</dbReference>
<dbReference type="SMART" id="SM00480">
    <property type="entry name" value="POL3Bc"/>
    <property type="match status" value="1"/>
</dbReference>
<keyword evidence="6 15" id="KW-0548">Nucleotidyltransferase</keyword>
<evidence type="ECO:0000256" key="6">
    <source>
        <dbReference type="ARBA" id="ARBA00022695"/>
    </source>
</evidence>
<dbReference type="GO" id="GO:0008408">
    <property type="term" value="F:3'-5' exonuclease activity"/>
    <property type="evidence" value="ECO:0007669"/>
    <property type="project" value="InterPro"/>
</dbReference>
<feature type="domain" description="DNA polymerase III beta sliding clamp N-terminal" evidence="12">
    <location>
        <begin position="1"/>
        <end position="118"/>
    </location>
</feature>
<evidence type="ECO:0000313" key="15">
    <source>
        <dbReference type="EMBL" id="VAW76201.1"/>
    </source>
</evidence>
<dbReference type="Pfam" id="PF02768">
    <property type="entry name" value="DNA_pol3_beta_3"/>
    <property type="match status" value="1"/>
</dbReference>
<accession>A0A3B0Y9C7</accession>
<dbReference type="Pfam" id="PF02767">
    <property type="entry name" value="DNA_pol3_beta_2"/>
    <property type="match status" value="1"/>
</dbReference>
<dbReference type="Gene3D" id="3.10.150.10">
    <property type="entry name" value="DNA Polymerase III, subunit A, domain 2"/>
    <property type="match status" value="1"/>
</dbReference>
<evidence type="ECO:0000259" key="13">
    <source>
        <dbReference type="Pfam" id="PF02767"/>
    </source>
</evidence>
<dbReference type="Gene3D" id="3.70.10.10">
    <property type="match status" value="1"/>
</dbReference>
<evidence type="ECO:0000256" key="7">
    <source>
        <dbReference type="ARBA" id="ARBA00022705"/>
    </source>
</evidence>
<evidence type="ECO:0000259" key="12">
    <source>
        <dbReference type="Pfam" id="PF00712"/>
    </source>
</evidence>
<evidence type="ECO:0000256" key="5">
    <source>
        <dbReference type="ARBA" id="ARBA00022679"/>
    </source>
</evidence>
<feature type="domain" description="DNA polymerase III beta sliding clamp C-terminal" evidence="14">
    <location>
        <begin position="246"/>
        <end position="365"/>
    </location>
</feature>
<dbReference type="GO" id="GO:0006271">
    <property type="term" value="P:DNA strand elongation involved in DNA replication"/>
    <property type="evidence" value="ECO:0007669"/>
    <property type="project" value="TreeGrafter"/>
</dbReference>
<keyword evidence="4" id="KW-0963">Cytoplasm</keyword>
<protein>
    <recommendedName>
        <fullName evidence="3">Beta sliding clamp</fullName>
    </recommendedName>
    <alternativeName>
        <fullName evidence="11">Beta-clamp processivity factor</fullName>
    </alternativeName>
    <alternativeName>
        <fullName evidence="10">DNA polymerase III beta sliding clamp subunit</fullName>
    </alternativeName>
</protein>
<dbReference type="InterPro" id="IPR001001">
    <property type="entry name" value="DNA_polIII_beta"/>
</dbReference>
<dbReference type="InterPro" id="IPR046938">
    <property type="entry name" value="DNA_clamp_sf"/>
</dbReference>
<keyword evidence="7" id="KW-0235">DNA replication</keyword>
<dbReference type="PANTHER" id="PTHR30478:SF0">
    <property type="entry name" value="BETA SLIDING CLAMP"/>
    <property type="match status" value="1"/>
</dbReference>
<evidence type="ECO:0000256" key="11">
    <source>
        <dbReference type="ARBA" id="ARBA00033276"/>
    </source>
</evidence>
<comment type="subcellular location">
    <subcellularLocation>
        <location evidence="1">Cytoplasm</location>
    </subcellularLocation>
</comment>
<dbReference type="GO" id="GO:0003887">
    <property type="term" value="F:DNA-directed DNA polymerase activity"/>
    <property type="evidence" value="ECO:0007669"/>
    <property type="project" value="UniProtKB-KW"/>
</dbReference>
<dbReference type="EMBL" id="UOFN01000056">
    <property type="protein sequence ID" value="VAW76201.1"/>
    <property type="molecule type" value="Genomic_DNA"/>
</dbReference>
<evidence type="ECO:0000256" key="2">
    <source>
        <dbReference type="ARBA" id="ARBA00010752"/>
    </source>
</evidence>
<evidence type="ECO:0000256" key="3">
    <source>
        <dbReference type="ARBA" id="ARBA00021035"/>
    </source>
</evidence>
<evidence type="ECO:0000259" key="14">
    <source>
        <dbReference type="Pfam" id="PF02768"/>
    </source>
</evidence>
<organism evidence="15">
    <name type="scientific">hydrothermal vent metagenome</name>
    <dbReference type="NCBI Taxonomy" id="652676"/>
    <lineage>
        <taxon>unclassified sequences</taxon>
        <taxon>metagenomes</taxon>
        <taxon>ecological metagenomes</taxon>
    </lineage>
</organism>
<dbReference type="GO" id="GO:0009360">
    <property type="term" value="C:DNA polymerase III complex"/>
    <property type="evidence" value="ECO:0007669"/>
    <property type="project" value="InterPro"/>
</dbReference>
<evidence type="ECO:0000256" key="9">
    <source>
        <dbReference type="ARBA" id="ARBA00023125"/>
    </source>
</evidence>
<proteinExistence type="inferred from homology"/>
<sequence length="366" mass="41037">MKFTIDRESFLKPLQQVIGVVERRQTLPVLGNLLIIASTDKLKLTATDLEVEIQAETVAEIQEPGEITLPARKLIDICKALPENASIQVSIKDQKAQIRSGKSRFTLSTLPAADFPLVEKINGDAKFTLTQGELKEVIDRTQFSMAQQDVRYYLNGLMLEMGNGFLRAVATDGHRLALCDVKVEIQTDNPRQVIVPRKGIQELQRLLDDSDTAITVELGANHIRLSAGDVCFTSKLVDGRFPDYDRVVPKDGDKLVVADRDLLRQALSRTSILSNEKYRGIRLNLVKNNIKIQAHNPEQEEADEEFEVNFDGEELEIGFNVTYLLDVLSVVRSDNVEIILGDSNSSCLIKQPGTDQFRYVVMPMRL</sequence>
<dbReference type="InterPro" id="IPR022637">
    <property type="entry name" value="DNA_polIII_beta_cen"/>
</dbReference>
<keyword evidence="5 15" id="KW-0808">Transferase</keyword>
<dbReference type="InterPro" id="IPR022634">
    <property type="entry name" value="DNA_polIII_beta_N"/>
</dbReference>
<keyword evidence="8" id="KW-0239">DNA-directed DNA polymerase</keyword>
<evidence type="ECO:0000256" key="10">
    <source>
        <dbReference type="ARBA" id="ARBA00030988"/>
    </source>
</evidence>
<dbReference type="Pfam" id="PF00712">
    <property type="entry name" value="DNA_pol3_beta"/>
    <property type="match status" value="1"/>
</dbReference>
<keyword evidence="9" id="KW-0238">DNA-binding</keyword>
<reference evidence="15" key="1">
    <citation type="submission" date="2018-06" db="EMBL/GenBank/DDBJ databases">
        <authorList>
            <person name="Zhirakovskaya E."/>
        </authorList>
    </citation>
    <scope>NUCLEOTIDE SEQUENCE</scope>
</reference>
<dbReference type="SUPFAM" id="SSF55979">
    <property type="entry name" value="DNA clamp"/>
    <property type="match status" value="3"/>
</dbReference>
<feature type="domain" description="DNA polymerase III beta sliding clamp central" evidence="13">
    <location>
        <begin position="129"/>
        <end position="243"/>
    </location>
</feature>
<dbReference type="PANTHER" id="PTHR30478">
    <property type="entry name" value="DNA POLYMERASE III SUBUNIT BETA"/>
    <property type="match status" value="1"/>
</dbReference>
<dbReference type="NCBIfam" id="TIGR00663">
    <property type="entry name" value="dnan"/>
    <property type="match status" value="1"/>
</dbReference>
<comment type="similarity">
    <text evidence="2">Belongs to the beta sliding clamp family.</text>
</comment>
<dbReference type="AlphaFoldDB" id="A0A3B0Y9C7"/>
<dbReference type="CDD" id="cd00140">
    <property type="entry name" value="beta_clamp"/>
    <property type="match status" value="1"/>
</dbReference>
<dbReference type="PIRSF" id="PIRSF000804">
    <property type="entry name" value="DNA_pol_III_b"/>
    <property type="match status" value="1"/>
</dbReference>
<name>A0A3B0Y9C7_9ZZZZ</name>
<dbReference type="GO" id="GO:0005737">
    <property type="term" value="C:cytoplasm"/>
    <property type="evidence" value="ECO:0007669"/>
    <property type="project" value="UniProtKB-SubCell"/>
</dbReference>
<gene>
    <name evidence="15" type="ORF">MNBD_GAMMA15-1584</name>
</gene>
<dbReference type="InterPro" id="IPR022635">
    <property type="entry name" value="DNA_polIII_beta_C"/>
</dbReference>